<evidence type="ECO:0000313" key="3">
    <source>
        <dbReference type="EMBL" id="KAG5459302.1"/>
    </source>
</evidence>
<evidence type="ECO:0000313" key="4">
    <source>
        <dbReference type="Proteomes" id="UP000673691"/>
    </source>
</evidence>
<organism evidence="3 4">
    <name type="scientific">Olpidium bornovanus</name>
    <dbReference type="NCBI Taxonomy" id="278681"/>
    <lineage>
        <taxon>Eukaryota</taxon>
        <taxon>Fungi</taxon>
        <taxon>Fungi incertae sedis</taxon>
        <taxon>Olpidiomycota</taxon>
        <taxon>Olpidiomycotina</taxon>
        <taxon>Olpidiomycetes</taxon>
        <taxon>Olpidiales</taxon>
        <taxon>Olpidiaceae</taxon>
        <taxon>Olpidium</taxon>
    </lineage>
</organism>
<keyword evidence="2" id="KW-0732">Signal</keyword>
<proteinExistence type="predicted"/>
<feature type="compositionally biased region" description="Basic and acidic residues" evidence="1">
    <location>
        <begin position="125"/>
        <end position="137"/>
    </location>
</feature>
<reference evidence="3 4" key="1">
    <citation type="journal article" name="Sci. Rep.">
        <title>Genome-scale phylogenetic analyses confirm Olpidium as the closest living zoosporic fungus to the non-flagellated, terrestrial fungi.</title>
        <authorList>
            <person name="Chang Y."/>
            <person name="Rochon D."/>
            <person name="Sekimoto S."/>
            <person name="Wang Y."/>
            <person name="Chovatia M."/>
            <person name="Sandor L."/>
            <person name="Salamov A."/>
            <person name="Grigoriev I.V."/>
            <person name="Stajich J.E."/>
            <person name="Spatafora J.W."/>
        </authorList>
    </citation>
    <scope>NUCLEOTIDE SEQUENCE [LARGE SCALE GENOMIC DNA]</scope>
    <source>
        <strain evidence="3">S191</strain>
    </source>
</reference>
<comment type="caution">
    <text evidence="3">The sequence shown here is derived from an EMBL/GenBank/DDBJ whole genome shotgun (WGS) entry which is preliminary data.</text>
</comment>
<keyword evidence="4" id="KW-1185">Reference proteome</keyword>
<feature type="signal peptide" evidence="2">
    <location>
        <begin position="1"/>
        <end position="17"/>
    </location>
</feature>
<accession>A0A8H7ZUD2</accession>
<name>A0A8H7ZUD2_9FUNG</name>
<dbReference type="EMBL" id="JAEFCI010007069">
    <property type="protein sequence ID" value="KAG5459302.1"/>
    <property type="molecule type" value="Genomic_DNA"/>
</dbReference>
<dbReference type="Proteomes" id="UP000673691">
    <property type="component" value="Unassembled WGS sequence"/>
</dbReference>
<feature type="compositionally biased region" description="Basic and acidic residues" evidence="1">
    <location>
        <begin position="94"/>
        <end position="108"/>
    </location>
</feature>
<evidence type="ECO:0000256" key="1">
    <source>
        <dbReference type="SAM" id="MobiDB-lite"/>
    </source>
</evidence>
<feature type="region of interest" description="Disordered" evidence="1">
    <location>
        <begin position="31"/>
        <end position="137"/>
    </location>
</feature>
<gene>
    <name evidence="3" type="ORF">BJ554DRAFT_308</name>
</gene>
<dbReference type="AlphaFoldDB" id="A0A8H7ZUD2"/>
<evidence type="ECO:0000256" key="2">
    <source>
        <dbReference type="SAM" id="SignalP"/>
    </source>
</evidence>
<evidence type="ECO:0008006" key="5">
    <source>
        <dbReference type="Google" id="ProtNLM"/>
    </source>
</evidence>
<feature type="chain" id="PRO_5034323890" description="Secreted protein" evidence="2">
    <location>
        <begin position="18"/>
        <end position="137"/>
    </location>
</feature>
<sequence length="137" mass="14753">MILALFFLFSFLPSLFGWSVERGVEGGGGEIAVPGGRLPPQALFPQPTLRPTKLSGSRRRSRPRPPPLPHPLALGSGNSTRPITQRVLKVPHRTGTERFGSRGDKGAEEMCPAERMVFGGGGGSPDRRSEKGGDRPR</sequence>
<protein>
    <recommendedName>
        <fullName evidence="5">Secreted protein</fullName>
    </recommendedName>
</protein>